<dbReference type="Proteomes" id="UP000582090">
    <property type="component" value="Unassembled WGS sequence"/>
</dbReference>
<sequence length="170" mass="19219">MTACKTITLTVAHTYNASPCEVYDAWLNPEIAKRFLFATDDGRVIRADIEPRVGGHFLVIDRRPTGDAVHYGVFLEMRRPRLMTFSFSVAEHDHNADRIRIDIEPLGEGTRLTLSHEMCAEWSAYEERTHRGWTHILNGLERELDAVHAVKLPELVPSQVVSEPSKASAP</sequence>
<dbReference type="SUPFAM" id="SSF55961">
    <property type="entry name" value="Bet v1-like"/>
    <property type="match status" value="1"/>
</dbReference>
<dbReference type="RefSeq" id="WP_183899586.1">
    <property type="nucleotide sequence ID" value="NZ_JACIDW010000003.1"/>
</dbReference>
<dbReference type="Gene3D" id="3.30.530.20">
    <property type="match status" value="1"/>
</dbReference>
<evidence type="ECO:0000256" key="1">
    <source>
        <dbReference type="ARBA" id="ARBA00006817"/>
    </source>
</evidence>
<evidence type="ECO:0000313" key="3">
    <source>
        <dbReference type="EMBL" id="MBB3963907.1"/>
    </source>
</evidence>
<comment type="similarity">
    <text evidence="1">Belongs to the AHA1 family.</text>
</comment>
<dbReference type="CDD" id="cd07814">
    <property type="entry name" value="SRPBCC_CalC_Aha1-like"/>
    <property type="match status" value="1"/>
</dbReference>
<dbReference type="InterPro" id="IPR023393">
    <property type="entry name" value="START-like_dom_sf"/>
</dbReference>
<dbReference type="InterPro" id="IPR013538">
    <property type="entry name" value="ASHA1/2-like_C"/>
</dbReference>
<feature type="domain" description="Activator of Hsp90 ATPase homologue 1/2-like C-terminal" evidence="2">
    <location>
        <begin position="16"/>
        <end position="144"/>
    </location>
</feature>
<reference evidence="3 4" key="1">
    <citation type="submission" date="2020-08" db="EMBL/GenBank/DDBJ databases">
        <title>Genomic Encyclopedia of Type Strains, Phase IV (KMG-IV): sequencing the most valuable type-strain genomes for metagenomic binning, comparative biology and taxonomic classification.</title>
        <authorList>
            <person name="Goeker M."/>
        </authorList>
    </citation>
    <scope>NUCLEOTIDE SEQUENCE [LARGE SCALE GENOMIC DNA]</scope>
    <source>
        <strain evidence="3 4">DSM 26575</strain>
    </source>
</reference>
<gene>
    <name evidence="3" type="ORF">GGQ67_001546</name>
</gene>
<dbReference type="AlphaFoldDB" id="A0A7W6CS05"/>
<organism evidence="3 4">
    <name type="scientific">Rhizobium metallidurans</name>
    <dbReference type="NCBI Taxonomy" id="1265931"/>
    <lineage>
        <taxon>Bacteria</taxon>
        <taxon>Pseudomonadati</taxon>
        <taxon>Pseudomonadota</taxon>
        <taxon>Alphaproteobacteria</taxon>
        <taxon>Hyphomicrobiales</taxon>
        <taxon>Rhizobiaceae</taxon>
        <taxon>Rhizobium/Agrobacterium group</taxon>
        <taxon>Rhizobium</taxon>
    </lineage>
</organism>
<accession>A0A7W6CS05</accession>
<evidence type="ECO:0000259" key="2">
    <source>
        <dbReference type="Pfam" id="PF08327"/>
    </source>
</evidence>
<keyword evidence="4" id="KW-1185">Reference proteome</keyword>
<proteinExistence type="inferred from homology"/>
<name>A0A7W6CS05_9HYPH</name>
<protein>
    <submittedName>
        <fullName evidence="3">Uncharacterized protein YndB with AHSA1/START domain</fullName>
    </submittedName>
</protein>
<evidence type="ECO:0000313" key="4">
    <source>
        <dbReference type="Proteomes" id="UP000582090"/>
    </source>
</evidence>
<dbReference type="Pfam" id="PF08327">
    <property type="entry name" value="AHSA1"/>
    <property type="match status" value="1"/>
</dbReference>
<comment type="caution">
    <text evidence="3">The sequence shown here is derived from an EMBL/GenBank/DDBJ whole genome shotgun (WGS) entry which is preliminary data.</text>
</comment>
<dbReference type="EMBL" id="JACIDW010000003">
    <property type="protein sequence ID" value="MBB3963907.1"/>
    <property type="molecule type" value="Genomic_DNA"/>
</dbReference>